<dbReference type="GO" id="GO:0005829">
    <property type="term" value="C:cytosol"/>
    <property type="evidence" value="ECO:0007669"/>
    <property type="project" value="TreeGrafter"/>
</dbReference>
<dbReference type="Proteomes" id="UP000216947">
    <property type="component" value="Unassembled WGS sequence"/>
</dbReference>
<keyword evidence="3" id="KW-0520">NAD</keyword>
<dbReference type="AlphaFoldDB" id="A0A261RQ30"/>
<dbReference type="CDD" id="cd12173">
    <property type="entry name" value="PGDH_4"/>
    <property type="match status" value="1"/>
</dbReference>
<dbReference type="GO" id="GO:0051287">
    <property type="term" value="F:NAD binding"/>
    <property type="evidence" value="ECO:0007669"/>
    <property type="project" value="InterPro"/>
</dbReference>
<dbReference type="FunFam" id="3.40.50.720:FF:000203">
    <property type="entry name" value="D-3-phosphoglycerate dehydrogenase (SerA)"/>
    <property type="match status" value="1"/>
</dbReference>
<dbReference type="InterPro" id="IPR006139">
    <property type="entry name" value="D-isomer_2_OHA_DH_cat_dom"/>
</dbReference>
<dbReference type="PANTHER" id="PTHR10996">
    <property type="entry name" value="2-HYDROXYACID DEHYDROGENASE-RELATED"/>
    <property type="match status" value="1"/>
</dbReference>
<evidence type="ECO:0000256" key="3">
    <source>
        <dbReference type="ARBA" id="ARBA00023027"/>
    </source>
</evidence>
<reference evidence="8" key="1">
    <citation type="submission" date="2017-05" db="EMBL/GenBank/DDBJ databases">
        <title>Complete and WGS of Bordetella genogroups.</title>
        <authorList>
            <person name="Spilker T."/>
            <person name="Lipuma J."/>
        </authorList>
    </citation>
    <scope>NUCLEOTIDE SEQUENCE [LARGE SCALE GENOMIC DNA]</scope>
    <source>
        <strain evidence="8">AU18089</strain>
    </source>
</reference>
<evidence type="ECO:0000256" key="4">
    <source>
        <dbReference type="RuleBase" id="RU003719"/>
    </source>
</evidence>
<evidence type="ECO:0000256" key="1">
    <source>
        <dbReference type="ARBA" id="ARBA00005854"/>
    </source>
</evidence>
<evidence type="ECO:0000313" key="8">
    <source>
        <dbReference type="Proteomes" id="UP000216947"/>
    </source>
</evidence>
<comment type="similarity">
    <text evidence="1 4">Belongs to the D-isomer specific 2-hydroxyacid dehydrogenase family.</text>
</comment>
<proteinExistence type="inferred from homology"/>
<feature type="domain" description="D-isomer specific 2-hydroxyacid dehydrogenase catalytic" evidence="5">
    <location>
        <begin position="11"/>
        <end position="323"/>
    </location>
</feature>
<gene>
    <name evidence="7" type="ORF">CAL19_00020</name>
</gene>
<dbReference type="Pfam" id="PF00389">
    <property type="entry name" value="2-Hacid_dh"/>
    <property type="match status" value="1"/>
</dbReference>
<name>A0A261RQ30_9BORD</name>
<dbReference type="InterPro" id="IPR006140">
    <property type="entry name" value="D-isomer_DH_NAD-bd"/>
</dbReference>
<evidence type="ECO:0000259" key="6">
    <source>
        <dbReference type="Pfam" id="PF02826"/>
    </source>
</evidence>
<accession>A0A261RQ30</accession>
<dbReference type="RefSeq" id="WP_026639501.1">
    <property type="nucleotide sequence ID" value="NZ_NEVK01000001.1"/>
</dbReference>
<dbReference type="EMBL" id="NEVK01000001">
    <property type="protein sequence ID" value="OZI27168.1"/>
    <property type="molecule type" value="Genomic_DNA"/>
</dbReference>
<keyword evidence="8" id="KW-1185">Reference proteome</keyword>
<dbReference type="PANTHER" id="PTHR10996:SF178">
    <property type="entry name" value="2-HYDROXYACID DEHYDROGENASE YGL185C-RELATED"/>
    <property type="match status" value="1"/>
</dbReference>
<organism evidence="7 8">
    <name type="scientific">Bordetella genomosp. 7</name>
    <dbReference type="NCBI Taxonomy" id="1416805"/>
    <lineage>
        <taxon>Bacteria</taxon>
        <taxon>Pseudomonadati</taxon>
        <taxon>Pseudomonadota</taxon>
        <taxon>Betaproteobacteria</taxon>
        <taxon>Burkholderiales</taxon>
        <taxon>Alcaligenaceae</taxon>
        <taxon>Bordetella</taxon>
    </lineage>
</organism>
<comment type="caution">
    <text evidence="7">The sequence shown here is derived from an EMBL/GenBank/DDBJ whole genome shotgun (WGS) entry which is preliminary data.</text>
</comment>
<protein>
    <submittedName>
        <fullName evidence="7">Hydroxyacid dehydrogenase</fullName>
    </submittedName>
</protein>
<dbReference type="Pfam" id="PF02826">
    <property type="entry name" value="2-Hacid_dh_C"/>
    <property type="match status" value="1"/>
</dbReference>
<dbReference type="SUPFAM" id="SSF52283">
    <property type="entry name" value="Formate/glycerate dehydrogenase catalytic domain-like"/>
    <property type="match status" value="1"/>
</dbReference>
<evidence type="ECO:0000313" key="7">
    <source>
        <dbReference type="EMBL" id="OZI27168.1"/>
    </source>
</evidence>
<feature type="domain" description="D-isomer specific 2-hydroxyacid dehydrogenase NAD-binding" evidence="6">
    <location>
        <begin position="115"/>
        <end position="291"/>
    </location>
</feature>
<evidence type="ECO:0000256" key="2">
    <source>
        <dbReference type="ARBA" id="ARBA00023002"/>
    </source>
</evidence>
<dbReference type="InterPro" id="IPR036291">
    <property type="entry name" value="NAD(P)-bd_dom_sf"/>
</dbReference>
<keyword evidence="2 4" id="KW-0560">Oxidoreductase</keyword>
<sequence>MGNPLPEQPKVVLTDAIHPDAHAALAREAIVLSPDPQLAGTAAADALRHLVQDAQGLIVRRQLPADIFDGPHSLRGVVRHGVGVDFIPVDRATAQGLPVANTPDVNANAVAEYAVMAMLESARRLRHFDAEVRRGAWAARREAGALTYELRGRALGIVGFGAIGRRVAEIASAGFGMQVAAHTRSVSRLPAAVGACGLAELFERSDFVVLACPLTEQTRGMIGHQVLARARPGLVLVNVARGPVIDEPALVSALQAGALGGAVLDVFATQPLPMDSPLRNHPRVTLTPHLAGTTGDAERAMGLLAVQTQLALIRGERPSNIVNFQ</sequence>
<dbReference type="Gene3D" id="3.40.50.720">
    <property type="entry name" value="NAD(P)-binding Rossmann-like Domain"/>
    <property type="match status" value="2"/>
</dbReference>
<dbReference type="InterPro" id="IPR029753">
    <property type="entry name" value="D-isomer_DH_CS"/>
</dbReference>
<dbReference type="InterPro" id="IPR050223">
    <property type="entry name" value="D-isomer_2-hydroxyacid_DH"/>
</dbReference>
<dbReference type="GO" id="GO:0016618">
    <property type="term" value="F:hydroxypyruvate reductase [NAD(P)H] activity"/>
    <property type="evidence" value="ECO:0007669"/>
    <property type="project" value="TreeGrafter"/>
</dbReference>
<dbReference type="GO" id="GO:0030267">
    <property type="term" value="F:glyoxylate reductase (NADPH) activity"/>
    <property type="evidence" value="ECO:0007669"/>
    <property type="project" value="TreeGrafter"/>
</dbReference>
<dbReference type="SUPFAM" id="SSF51735">
    <property type="entry name" value="NAD(P)-binding Rossmann-fold domains"/>
    <property type="match status" value="1"/>
</dbReference>
<evidence type="ECO:0000259" key="5">
    <source>
        <dbReference type="Pfam" id="PF00389"/>
    </source>
</evidence>
<dbReference type="PROSITE" id="PS00671">
    <property type="entry name" value="D_2_HYDROXYACID_DH_3"/>
    <property type="match status" value="1"/>
</dbReference>